<dbReference type="Pfam" id="PF02836">
    <property type="entry name" value="Glyco_hydro_2_C"/>
    <property type="match status" value="1"/>
</dbReference>
<evidence type="ECO:0000259" key="3">
    <source>
        <dbReference type="Pfam" id="PF00703"/>
    </source>
</evidence>
<name>A0AA41HGU9_9BURK</name>
<evidence type="ECO:0000256" key="1">
    <source>
        <dbReference type="ARBA" id="ARBA00007401"/>
    </source>
</evidence>
<sequence length="633" mass="71746">MRSVLKLLLVTGCLSAAWAQDDQAPGQTMVVPAAGAGVAPAAVTKQPPTLHNIYGRTHLLLDGRWNYIVDPYEAGYYNYRHQPFDQSATGSGGFYDDRKPKDKTEAVEYSFDGSPTLAIPGDWNSQNAKLENYEGTVWMRQQFQAAPKDGKHYFLYFGAVNYEAHVYLNGKKVGSHKGGFTPFQFEVTGRLLKGQNTVIVKADNTRHQDDIPTLNTDWWNYGGITRDVLLAETPDTYIADYQIQLAKGDMGRIEGYVQMTGAQRSQDVTITIPEAGVKATVHTGADGRATVGIPLTKNKMRYWSPEDPKLYTVTIAGATDKLNDRIGFRTIETRGQDLLLNGKSVFLRGVSLHDENPLIPGRLRGEGDMRMMLQWAKEMNCNYVRLAHYPHSEEMIRLADEMGILVWAEVPVYWTISWEKPEVYANASQQLTDLVTRDRNRASVIIWSIGNETPVSDARNVFMGKLADTVRSLDHTRLVAAALEVHRKGNEVTVEDPLSDKIDLASFNEYAGWYWSDNKEMLKFSFKVNYNKPVVISEFGADALGGLHADDDTRWSEEYQDLLYKNQFKMLDAIPGLRGTTPWVLTDFRSPRRPHPYYQDFWNRKGLISETGKKKLAFYTMKAYYDQKQQQYK</sequence>
<dbReference type="EMBL" id="JAHTGR010000014">
    <property type="protein sequence ID" value="MBV6323946.1"/>
    <property type="molecule type" value="Genomic_DNA"/>
</dbReference>
<dbReference type="GO" id="GO:0004566">
    <property type="term" value="F:beta-glucuronidase activity"/>
    <property type="evidence" value="ECO:0007669"/>
    <property type="project" value="UniProtKB-EC"/>
</dbReference>
<dbReference type="InterPro" id="IPR006104">
    <property type="entry name" value="Glyco_hydro_2_N"/>
</dbReference>
<reference evidence="6" key="1">
    <citation type="submission" date="2021-07" db="EMBL/GenBank/DDBJ databases">
        <title>Characterization of violacein-producing bacteria and related species.</title>
        <authorList>
            <person name="Wilson H.S."/>
            <person name="De Leon M.E."/>
        </authorList>
    </citation>
    <scope>NUCLEOTIDE SEQUENCE</scope>
    <source>
        <strain evidence="6">HSC-15S17</strain>
    </source>
</reference>
<keyword evidence="9" id="KW-1185">Reference proteome</keyword>
<evidence type="ECO:0000256" key="2">
    <source>
        <dbReference type="SAM" id="SignalP"/>
    </source>
</evidence>
<dbReference type="PROSITE" id="PS00608">
    <property type="entry name" value="GLYCOSYL_HYDROL_F2_2"/>
    <property type="match status" value="1"/>
</dbReference>
<evidence type="ECO:0000259" key="5">
    <source>
        <dbReference type="Pfam" id="PF02837"/>
    </source>
</evidence>
<comment type="similarity">
    <text evidence="1">Belongs to the glycosyl hydrolase 2 family.</text>
</comment>
<evidence type="ECO:0000313" key="6">
    <source>
        <dbReference type="EMBL" id="MBV6323946.1"/>
    </source>
</evidence>
<comment type="caution">
    <text evidence="6">The sequence shown here is derived from an EMBL/GenBank/DDBJ whole genome shotgun (WGS) entry which is preliminary data.</text>
</comment>
<keyword evidence="2" id="KW-0732">Signal</keyword>
<dbReference type="Pfam" id="PF02837">
    <property type="entry name" value="Glyco_hydro_2_N"/>
    <property type="match status" value="1"/>
</dbReference>
<dbReference type="GO" id="GO:0005975">
    <property type="term" value="P:carbohydrate metabolic process"/>
    <property type="evidence" value="ECO:0007669"/>
    <property type="project" value="InterPro"/>
</dbReference>
<keyword evidence="7" id="KW-0378">Hydrolase</keyword>
<evidence type="ECO:0000313" key="9">
    <source>
        <dbReference type="Proteomes" id="UP001162889"/>
    </source>
</evidence>
<keyword evidence="7" id="KW-0326">Glycosidase</keyword>
<organism evidence="6 8">
    <name type="scientific">Duganella violaceipulchra</name>
    <dbReference type="NCBI Taxonomy" id="2849652"/>
    <lineage>
        <taxon>Bacteria</taxon>
        <taxon>Pseudomonadati</taxon>
        <taxon>Pseudomonadota</taxon>
        <taxon>Betaproteobacteria</taxon>
        <taxon>Burkholderiales</taxon>
        <taxon>Oxalobacteraceae</taxon>
        <taxon>Telluria group</taxon>
        <taxon>Duganella</taxon>
    </lineage>
</organism>
<reference evidence="7" key="2">
    <citation type="submission" date="2022-03" db="EMBL/GenBank/DDBJ databases">
        <title>Genome Encyclopedia of Bacteria and Archaea VI: Functional Genomics of Type Strains.</title>
        <authorList>
            <person name="Whitman W."/>
        </authorList>
    </citation>
    <scope>NUCLEOTIDE SEQUENCE</scope>
    <source>
        <strain evidence="7">HSC-15S17</strain>
    </source>
</reference>
<dbReference type="PANTHER" id="PTHR42732">
    <property type="entry name" value="BETA-GALACTOSIDASE"/>
    <property type="match status" value="1"/>
</dbReference>
<dbReference type="Proteomes" id="UP001162889">
    <property type="component" value="Unassembled WGS sequence"/>
</dbReference>
<dbReference type="EC" id="3.2.1.31" evidence="7"/>
<feature type="chain" id="PRO_5041424398" evidence="2">
    <location>
        <begin position="20"/>
        <end position="633"/>
    </location>
</feature>
<gene>
    <name evidence="6" type="ORF">KVP70_23710</name>
    <name evidence="7" type="ORF">L1274_004819</name>
</gene>
<accession>A0AA41HGU9</accession>
<dbReference type="PANTHER" id="PTHR42732:SF1">
    <property type="entry name" value="BETA-MANNOSIDASE"/>
    <property type="match status" value="1"/>
</dbReference>
<dbReference type="RefSeq" id="WP_217944904.1">
    <property type="nucleotide sequence ID" value="NZ_JAHTGR010000014.1"/>
</dbReference>
<dbReference type="InterPro" id="IPR051913">
    <property type="entry name" value="GH2_Domain-Containing"/>
</dbReference>
<proteinExistence type="inferred from homology"/>
<feature type="signal peptide" evidence="2">
    <location>
        <begin position="1"/>
        <end position="19"/>
    </location>
</feature>
<dbReference type="AlphaFoldDB" id="A0AA41HGU9"/>
<evidence type="ECO:0000313" key="7">
    <source>
        <dbReference type="EMBL" id="MCP2011073.1"/>
    </source>
</evidence>
<dbReference type="InterPro" id="IPR023232">
    <property type="entry name" value="Glyco_hydro_2_AS"/>
</dbReference>
<feature type="domain" description="Glycoside hydrolase family 2 catalytic" evidence="4">
    <location>
        <begin position="332"/>
        <end position="625"/>
    </location>
</feature>
<evidence type="ECO:0000313" key="8">
    <source>
        <dbReference type="Proteomes" id="UP001155901"/>
    </source>
</evidence>
<feature type="domain" description="Glycosyl hydrolases family 2 sugar binding" evidence="5">
    <location>
        <begin position="116"/>
        <end position="234"/>
    </location>
</feature>
<dbReference type="InterPro" id="IPR006102">
    <property type="entry name" value="Ig-like_GH2"/>
</dbReference>
<dbReference type="Pfam" id="PF00703">
    <property type="entry name" value="Glyco_hydro_2"/>
    <property type="match status" value="1"/>
</dbReference>
<dbReference type="Proteomes" id="UP001155901">
    <property type="component" value="Unassembled WGS sequence"/>
</dbReference>
<feature type="domain" description="Glycoside hydrolase family 2 immunoglobulin-like beta-sandwich" evidence="3">
    <location>
        <begin position="236"/>
        <end position="329"/>
    </location>
</feature>
<dbReference type="EMBL" id="JALJZU010000010">
    <property type="protein sequence ID" value="MCP2011073.1"/>
    <property type="molecule type" value="Genomic_DNA"/>
</dbReference>
<protein>
    <submittedName>
        <fullName evidence="6">Beta-glucuronidase</fullName>
        <ecNumber evidence="7">3.2.1.31</ecNumber>
    </submittedName>
</protein>
<evidence type="ECO:0000259" key="4">
    <source>
        <dbReference type="Pfam" id="PF02836"/>
    </source>
</evidence>
<dbReference type="InterPro" id="IPR006103">
    <property type="entry name" value="Glyco_hydro_2_cat"/>
</dbReference>